<sequence length="600" mass="63333">MWANSLVVLLPLVVYVLARPSPDCEHKVKEQLGAPPRGWTIHGPAPADHSIQLRIALPQPNFGVLEEHLYAVSDPVHERYGQHLSKEEVEELVAPHPESVDAVTEWLASHGIQEESIGRSPAGDWFNIRVPVSVAEEMLNTKYHVWQHADGDFLVRTTAYSLPAVVFDHVELIQPTTMFGRFKALKSTIHSVHKANAPIPSANSPPIVDAATGVTVDASCNSTITVTCLKELYNAVGVTPSAHVGNSVGITGYLEQFANRADLQAFFEDQVPAAAAAKSTFKFISVNGGLDSQNASDAGVEANLDTQFAFGLTFPAASTFYSTAGEPPFIPDIGTPTDTNEPYAQWLDFVLSHPSPPLVISTSYGDDEQTVPESFAKRACAGFAQLGARGVTLTASSGDGGVGDGDPDPATQQCITNDGTNRTAFIPGFPASCPFITAVGGTFLVPETAVPFSGGGFSNFFARPSYQDAAVEGFLNKLPKGTFAGLFNPNGRAIPDVSAQSVNFRVFVAGEPNLVAGTSASSPAFAGFIGLLNDGRLKKGLPPLGFVNPLLYSKAASGFNDITTGNNPGCGTEGFNATKGWDAVTGLGTPNFGKLLKLVT</sequence>
<comment type="subcellular location">
    <subcellularLocation>
        <location evidence="3">Secreted</location>
        <location evidence="3">Extracellular space</location>
    </subcellularLocation>
</comment>
<evidence type="ECO:0000256" key="2">
    <source>
        <dbReference type="ARBA" id="ARBA00002451"/>
    </source>
</evidence>
<dbReference type="GO" id="GO:0046872">
    <property type="term" value="F:metal ion binding"/>
    <property type="evidence" value="ECO:0007669"/>
    <property type="project" value="UniProtKB-UniRule"/>
</dbReference>
<keyword evidence="9 15" id="KW-0378">Hydrolase</keyword>
<comment type="cofactor">
    <cofactor evidence="15">
        <name>Ca(2+)</name>
        <dbReference type="ChEBI" id="CHEBI:29108"/>
    </cofactor>
    <text evidence="15">Binds 1 Ca(2+) ion per subunit.</text>
</comment>
<keyword evidence="11 15" id="KW-0106">Calcium</keyword>
<evidence type="ECO:0000256" key="16">
    <source>
        <dbReference type="SAM" id="SignalP"/>
    </source>
</evidence>
<protein>
    <recommendedName>
        <fullName evidence="4">tripeptidyl-peptidase II</fullName>
        <ecNumber evidence="4">3.4.14.10</ecNumber>
    </recommendedName>
</protein>
<keyword evidence="6 15" id="KW-0645">Protease</keyword>
<feature type="chain" id="PRO_5042040745" description="tripeptidyl-peptidase II" evidence="16">
    <location>
        <begin position="19"/>
        <end position="600"/>
    </location>
</feature>
<comment type="catalytic activity">
    <reaction evidence="1">
        <text>Release of an N-terminal tripeptide from a polypeptide.</text>
        <dbReference type="EC" id="3.4.14.10"/>
    </reaction>
</comment>
<dbReference type="CDD" id="cd04056">
    <property type="entry name" value="Peptidases_S53"/>
    <property type="match status" value="1"/>
</dbReference>
<keyword evidence="10 15" id="KW-0720">Serine protease</keyword>
<evidence type="ECO:0000256" key="12">
    <source>
        <dbReference type="ARBA" id="ARBA00023026"/>
    </source>
</evidence>
<reference evidence="18" key="1">
    <citation type="submission" date="2023-03" db="EMBL/GenBank/DDBJ databases">
        <title>Massive genome expansion in bonnet fungi (Mycena s.s.) driven by repeated elements and novel gene families across ecological guilds.</title>
        <authorList>
            <consortium name="Lawrence Berkeley National Laboratory"/>
            <person name="Harder C.B."/>
            <person name="Miyauchi S."/>
            <person name="Viragh M."/>
            <person name="Kuo A."/>
            <person name="Thoen E."/>
            <person name="Andreopoulos B."/>
            <person name="Lu D."/>
            <person name="Skrede I."/>
            <person name="Drula E."/>
            <person name="Henrissat B."/>
            <person name="Morin E."/>
            <person name="Kohler A."/>
            <person name="Barry K."/>
            <person name="LaButti K."/>
            <person name="Morin E."/>
            <person name="Salamov A."/>
            <person name="Lipzen A."/>
            <person name="Mereny Z."/>
            <person name="Hegedus B."/>
            <person name="Baldrian P."/>
            <person name="Stursova M."/>
            <person name="Weitz H."/>
            <person name="Taylor A."/>
            <person name="Grigoriev I.V."/>
            <person name="Nagy L.G."/>
            <person name="Martin F."/>
            <person name="Kauserud H."/>
        </authorList>
    </citation>
    <scope>NUCLEOTIDE SEQUENCE</scope>
    <source>
        <strain evidence="18">9284</strain>
    </source>
</reference>
<dbReference type="GO" id="GO:0006508">
    <property type="term" value="P:proteolysis"/>
    <property type="evidence" value="ECO:0007669"/>
    <property type="project" value="UniProtKB-KW"/>
</dbReference>
<dbReference type="PROSITE" id="PS51695">
    <property type="entry name" value="SEDOLISIN"/>
    <property type="match status" value="1"/>
</dbReference>
<evidence type="ECO:0000256" key="8">
    <source>
        <dbReference type="ARBA" id="ARBA00022729"/>
    </source>
</evidence>
<feature type="active site" description="Charge relay system" evidence="15">
    <location>
        <position position="519"/>
    </location>
</feature>
<name>A0AAD7FRZ0_9AGAR</name>
<feature type="binding site" evidence="15">
    <location>
        <position position="561"/>
    </location>
    <ligand>
        <name>Ca(2+)</name>
        <dbReference type="ChEBI" id="CHEBI:29108"/>
    </ligand>
</feature>
<evidence type="ECO:0000256" key="15">
    <source>
        <dbReference type="PROSITE-ProRule" id="PRU01032"/>
    </source>
</evidence>
<evidence type="ECO:0000256" key="11">
    <source>
        <dbReference type="ARBA" id="ARBA00022837"/>
    </source>
</evidence>
<evidence type="ECO:0000259" key="17">
    <source>
        <dbReference type="PROSITE" id="PS51695"/>
    </source>
</evidence>
<dbReference type="SMART" id="SM00944">
    <property type="entry name" value="Pro-kuma_activ"/>
    <property type="match status" value="1"/>
</dbReference>
<accession>A0AAD7FRZ0</accession>
<evidence type="ECO:0000256" key="1">
    <source>
        <dbReference type="ARBA" id="ARBA00001910"/>
    </source>
</evidence>
<dbReference type="FunFam" id="3.40.50.200:FF:000015">
    <property type="entry name" value="Tripeptidyl peptidase A"/>
    <property type="match status" value="1"/>
</dbReference>
<dbReference type="GO" id="GO:0005576">
    <property type="term" value="C:extracellular region"/>
    <property type="evidence" value="ECO:0007669"/>
    <property type="project" value="UniProtKB-SubCell"/>
</dbReference>
<keyword evidence="12" id="KW-0843">Virulence</keyword>
<feature type="binding site" evidence="15">
    <location>
        <position position="580"/>
    </location>
    <ligand>
        <name>Ca(2+)</name>
        <dbReference type="ChEBI" id="CHEBI:29108"/>
    </ligand>
</feature>
<keyword evidence="13" id="KW-0865">Zymogen</keyword>
<evidence type="ECO:0000256" key="14">
    <source>
        <dbReference type="ARBA" id="ARBA00023180"/>
    </source>
</evidence>
<keyword evidence="19" id="KW-1185">Reference proteome</keyword>
<evidence type="ECO:0000256" key="4">
    <source>
        <dbReference type="ARBA" id="ARBA00012462"/>
    </source>
</evidence>
<gene>
    <name evidence="18" type="ORF">FB45DRAFT_905200</name>
</gene>
<keyword evidence="8 16" id="KW-0732">Signal</keyword>
<dbReference type="GO" id="GO:0004252">
    <property type="term" value="F:serine-type endopeptidase activity"/>
    <property type="evidence" value="ECO:0007669"/>
    <property type="project" value="UniProtKB-UniRule"/>
</dbReference>
<feature type="binding site" evidence="15">
    <location>
        <position position="582"/>
    </location>
    <ligand>
        <name>Ca(2+)</name>
        <dbReference type="ChEBI" id="CHEBI:29108"/>
    </ligand>
</feature>
<dbReference type="SUPFAM" id="SSF52743">
    <property type="entry name" value="Subtilisin-like"/>
    <property type="match status" value="1"/>
</dbReference>
<evidence type="ECO:0000256" key="9">
    <source>
        <dbReference type="ARBA" id="ARBA00022801"/>
    </source>
</evidence>
<feature type="binding site" evidence="15">
    <location>
        <position position="562"/>
    </location>
    <ligand>
        <name>Ca(2+)</name>
        <dbReference type="ChEBI" id="CHEBI:29108"/>
    </ligand>
</feature>
<dbReference type="InterPro" id="IPR030400">
    <property type="entry name" value="Sedolisin_dom"/>
</dbReference>
<dbReference type="SUPFAM" id="SSF54897">
    <property type="entry name" value="Protease propeptides/inhibitors"/>
    <property type="match status" value="1"/>
</dbReference>
<dbReference type="InterPro" id="IPR050819">
    <property type="entry name" value="Tripeptidyl-peptidase_I"/>
</dbReference>
<dbReference type="InterPro" id="IPR036852">
    <property type="entry name" value="Peptidase_S8/S53_dom_sf"/>
</dbReference>
<comment type="function">
    <text evidence="2">Secreted tripeptidyl-peptidase which degrades proteins at acidic pHs and is involved in virulence.</text>
</comment>
<dbReference type="Gene3D" id="3.40.50.200">
    <property type="entry name" value="Peptidase S8/S53 domain"/>
    <property type="match status" value="1"/>
</dbReference>
<feature type="signal peptide" evidence="16">
    <location>
        <begin position="1"/>
        <end position="18"/>
    </location>
</feature>
<evidence type="ECO:0000256" key="7">
    <source>
        <dbReference type="ARBA" id="ARBA00022723"/>
    </source>
</evidence>
<dbReference type="AlphaFoldDB" id="A0AAD7FRZ0"/>
<proteinExistence type="predicted"/>
<dbReference type="GO" id="GO:0008240">
    <property type="term" value="F:tripeptidyl-peptidase activity"/>
    <property type="evidence" value="ECO:0007669"/>
    <property type="project" value="UniProtKB-EC"/>
</dbReference>
<organism evidence="18 19">
    <name type="scientific">Roridomyces roridus</name>
    <dbReference type="NCBI Taxonomy" id="1738132"/>
    <lineage>
        <taxon>Eukaryota</taxon>
        <taxon>Fungi</taxon>
        <taxon>Dikarya</taxon>
        <taxon>Basidiomycota</taxon>
        <taxon>Agaricomycotina</taxon>
        <taxon>Agaricomycetes</taxon>
        <taxon>Agaricomycetidae</taxon>
        <taxon>Agaricales</taxon>
        <taxon>Marasmiineae</taxon>
        <taxon>Mycenaceae</taxon>
        <taxon>Roridomyces</taxon>
    </lineage>
</organism>
<dbReference type="PANTHER" id="PTHR14218">
    <property type="entry name" value="PROTEASE S8 TRIPEPTIDYL PEPTIDASE I CLN2"/>
    <property type="match status" value="1"/>
</dbReference>
<dbReference type="EMBL" id="JARKIF010000005">
    <property type="protein sequence ID" value="KAJ7639286.1"/>
    <property type="molecule type" value="Genomic_DNA"/>
</dbReference>
<evidence type="ECO:0000256" key="6">
    <source>
        <dbReference type="ARBA" id="ARBA00022670"/>
    </source>
</evidence>
<dbReference type="EC" id="3.4.14.10" evidence="4"/>
<keyword evidence="7 15" id="KW-0479">Metal-binding</keyword>
<feature type="active site" description="Charge relay system" evidence="15">
    <location>
        <position position="301"/>
    </location>
</feature>
<evidence type="ECO:0000313" key="18">
    <source>
        <dbReference type="EMBL" id="KAJ7639286.1"/>
    </source>
</evidence>
<keyword evidence="14" id="KW-0325">Glycoprotein</keyword>
<evidence type="ECO:0000313" key="19">
    <source>
        <dbReference type="Proteomes" id="UP001221142"/>
    </source>
</evidence>
<evidence type="ECO:0000256" key="10">
    <source>
        <dbReference type="ARBA" id="ARBA00022825"/>
    </source>
</evidence>
<evidence type="ECO:0000256" key="3">
    <source>
        <dbReference type="ARBA" id="ARBA00004239"/>
    </source>
</evidence>
<dbReference type="Pfam" id="PF09286">
    <property type="entry name" value="Pro-kuma_activ"/>
    <property type="match status" value="1"/>
</dbReference>
<keyword evidence="5" id="KW-0964">Secreted</keyword>
<feature type="domain" description="Peptidase S53" evidence="17">
    <location>
        <begin position="223"/>
        <end position="600"/>
    </location>
</feature>
<dbReference type="InterPro" id="IPR015366">
    <property type="entry name" value="S53_propep"/>
</dbReference>
<dbReference type="Proteomes" id="UP001221142">
    <property type="component" value="Unassembled WGS sequence"/>
</dbReference>
<evidence type="ECO:0000256" key="13">
    <source>
        <dbReference type="ARBA" id="ARBA00023145"/>
    </source>
</evidence>
<dbReference type="PANTHER" id="PTHR14218:SF15">
    <property type="entry name" value="TRIPEPTIDYL-PEPTIDASE 1"/>
    <property type="match status" value="1"/>
</dbReference>
<evidence type="ECO:0000256" key="5">
    <source>
        <dbReference type="ARBA" id="ARBA00022525"/>
    </source>
</evidence>
<dbReference type="CDD" id="cd11377">
    <property type="entry name" value="Pro-peptidase_S53"/>
    <property type="match status" value="1"/>
</dbReference>
<feature type="active site" description="Charge relay system" evidence="15">
    <location>
        <position position="305"/>
    </location>
</feature>
<comment type="caution">
    <text evidence="18">The sequence shown here is derived from an EMBL/GenBank/DDBJ whole genome shotgun (WGS) entry which is preliminary data.</text>
</comment>